<accession>A0ABT1I0X6</accession>
<dbReference type="InterPro" id="IPR009776">
    <property type="entry name" value="Spore_0_M"/>
</dbReference>
<dbReference type="RefSeq" id="WP_253672258.1">
    <property type="nucleotide sequence ID" value="NZ_JAMTCP010000041.1"/>
</dbReference>
<proteinExistence type="predicted"/>
<comment type="caution">
    <text evidence="1">The sequence shown here is derived from an EMBL/GenBank/DDBJ whole genome shotgun (WGS) entry which is preliminary data.</text>
</comment>
<dbReference type="Proteomes" id="UP001205311">
    <property type="component" value="Unassembled WGS sequence"/>
</dbReference>
<sequence length="257" mass="27257">MAFEKLPAVVGTGGARVDLVIHQDTACPGGSLGGFLRLHGGRVRREFSRALVELVVGVRGPGDGRDGVDGGGATEPVPVHRTVVREGLVVPPVRVVDLPFTAGVPFEAPISVLGGRHLPGVRLGLRARLESDEGGAATAVTPVGLRALPVQQRLLCAVERLGFPLRSAACVPGQLPTTRQRLPFRQEVHFGPSSRRPRATGLRVMFVTDERGVDVVLERDGHDGPSVRVSTPFAEAPAVDWRAHVEGLLGMTSDRDL</sequence>
<gene>
    <name evidence="1" type="ORF">LX15_005160</name>
</gene>
<protein>
    <submittedName>
        <fullName evidence="1">Sporulation-control protein</fullName>
    </submittedName>
</protein>
<reference evidence="1 2" key="1">
    <citation type="submission" date="2022-06" db="EMBL/GenBank/DDBJ databases">
        <title>Genomic Encyclopedia of Archaeal and Bacterial Type Strains, Phase II (KMG-II): from individual species to whole genera.</title>
        <authorList>
            <person name="Goeker M."/>
        </authorList>
    </citation>
    <scope>NUCLEOTIDE SEQUENCE [LARGE SCALE GENOMIC DNA]</scope>
    <source>
        <strain evidence="1 2">DSM 40477</strain>
    </source>
</reference>
<dbReference type="Pfam" id="PF07070">
    <property type="entry name" value="Spo0M"/>
    <property type="match status" value="1"/>
</dbReference>
<evidence type="ECO:0000313" key="1">
    <source>
        <dbReference type="EMBL" id="MCP2261434.1"/>
    </source>
</evidence>
<keyword evidence="2" id="KW-1185">Reference proteome</keyword>
<organism evidence="1 2">
    <name type="scientific">Streptoalloteichus tenebrarius (strain ATCC 17920 / DSM 40477 / JCM 4838 / CBS 697.72 / NBRC 16177 / NCIMB 11028 / NRRL B-12390 / A12253. 1 / ISP 5477)</name>
    <name type="common">Streptomyces tenebrarius</name>
    <dbReference type="NCBI Taxonomy" id="1933"/>
    <lineage>
        <taxon>Bacteria</taxon>
        <taxon>Bacillati</taxon>
        <taxon>Actinomycetota</taxon>
        <taxon>Actinomycetes</taxon>
        <taxon>Pseudonocardiales</taxon>
        <taxon>Pseudonocardiaceae</taxon>
        <taxon>Streptoalloteichus</taxon>
    </lineage>
</organism>
<evidence type="ECO:0000313" key="2">
    <source>
        <dbReference type="Proteomes" id="UP001205311"/>
    </source>
</evidence>
<dbReference type="PANTHER" id="PTHR40053">
    <property type="entry name" value="SPORULATION-CONTROL PROTEIN SPO0M"/>
    <property type="match status" value="1"/>
</dbReference>
<name>A0ABT1I0X6_STRSD</name>
<dbReference type="EMBL" id="JAMTCP010000041">
    <property type="protein sequence ID" value="MCP2261434.1"/>
    <property type="molecule type" value="Genomic_DNA"/>
</dbReference>
<dbReference type="PANTHER" id="PTHR40053:SF1">
    <property type="entry name" value="SPORULATION-CONTROL PROTEIN SPO0M"/>
    <property type="match status" value="1"/>
</dbReference>